<keyword evidence="8" id="KW-0472">Membrane</keyword>
<dbReference type="Pfam" id="PF00353">
    <property type="entry name" value="HemolysinCabind"/>
    <property type="match status" value="6"/>
</dbReference>
<dbReference type="InterPro" id="IPR012334">
    <property type="entry name" value="Pectin_lyas_fold"/>
</dbReference>
<comment type="function">
    <text evidence="1">Converts beta-D-mannuronic acid (M) to alpha-L-guluronic acid (G), producing a polymer with gel-forming capacity, required for the formation of the cyst coat.</text>
</comment>
<evidence type="ECO:0000256" key="6">
    <source>
        <dbReference type="ARBA" id="ARBA00022737"/>
    </source>
</evidence>
<dbReference type="Proteomes" id="UP000436483">
    <property type="component" value="Unassembled WGS sequence"/>
</dbReference>
<evidence type="ECO:0000259" key="9">
    <source>
        <dbReference type="Pfam" id="PF13229"/>
    </source>
</evidence>
<keyword evidence="7" id="KW-0843">Virulence</keyword>
<dbReference type="GO" id="GO:0016020">
    <property type="term" value="C:membrane"/>
    <property type="evidence" value="ECO:0007669"/>
    <property type="project" value="UniProtKB-SubCell"/>
</dbReference>
<dbReference type="InterPro" id="IPR006626">
    <property type="entry name" value="PbH1"/>
</dbReference>
<dbReference type="InterPro" id="IPR018511">
    <property type="entry name" value="Hemolysin-typ_Ca-bd_CS"/>
</dbReference>
<name>A0A7X3MRK5_9HYPH</name>
<dbReference type="Gene3D" id="2.160.20.10">
    <property type="entry name" value="Single-stranded right-handed beta-helix, Pectin lyase-like"/>
    <property type="match status" value="1"/>
</dbReference>
<dbReference type="GO" id="GO:0005576">
    <property type="term" value="C:extracellular region"/>
    <property type="evidence" value="ECO:0007669"/>
    <property type="project" value="UniProtKB-SubCell"/>
</dbReference>
<dbReference type="Pfam" id="PF13229">
    <property type="entry name" value="Beta_helix"/>
    <property type="match status" value="1"/>
</dbReference>
<evidence type="ECO:0000256" key="3">
    <source>
        <dbReference type="ARBA" id="ARBA00004613"/>
    </source>
</evidence>
<keyword evidence="5" id="KW-0800">Toxin</keyword>
<accession>A0A7X3MRK5</accession>
<gene>
    <name evidence="10" type="ORF">GR328_09875</name>
</gene>
<comment type="subcellular location">
    <subcellularLocation>
        <location evidence="2">Membrane</location>
    </subcellularLocation>
    <subcellularLocation>
        <location evidence="3">Secreted</location>
    </subcellularLocation>
</comment>
<dbReference type="PRINTS" id="PR00313">
    <property type="entry name" value="CABNDNGRPT"/>
</dbReference>
<dbReference type="PANTHER" id="PTHR38340:SF1">
    <property type="entry name" value="S-LAYER PROTEIN"/>
    <property type="match status" value="1"/>
</dbReference>
<dbReference type="PANTHER" id="PTHR38340">
    <property type="entry name" value="S-LAYER PROTEIN"/>
    <property type="match status" value="1"/>
</dbReference>
<sequence length="955" mass="99793">MATIINVAPPTGNAKQDMAAIDAAVKAANAEYQRNPDGGQVTVKLAAGVYAVTGDHQDPSKGGVELLSGVSLIGEGMGKTIIKLDDGFNARINGIVRTALTDVSNVTISNLTIDGNRANNTDHQAGFICGVKAAENKIQSDITLSGVEIMNCTAYGFNPHEVTRNVTIENCVARGNGLDGFVADFIVGGTYKNNVSYANGRHGFNIQNATSDLVLQDNKAYDNGSAGLTIQRGNIIPNGYTTIPWVTNIQVIGGEYYRNAREGVLVKLSDDVSIIGARIYENLRQGIRVEGSTDTLVRESFIYNNSQEADRTYDEIQIRLRYDDAVTKINYYSTNTQVLDNTIYSDGSINARYGIREEATNLNGGPTTTRAIGNKISGMDAGDISIPGFVREGTSGDDVMEGTADADTMHGLGGNDTYTVNHSRDVVVESAGEGTNDHVLSSITYTLTDNVEHLTLTGLRTINGYGNALSNQIVGNAANNVIKAGAGDDSLNGGAGSDTLEGGDGNDTYYVNLVTDVIVEKVNNGLGGIDTVYSSANYTLPTAVERLILTGTATTAKGNSASGNNLVGNASNNILDGLAGEDRMEGGLGNDRYYVDDTGDLVVEAAGGGTNDHIITSVNYTLSANVEHLTTSGTGSLTLNGNELNNKIVGNAAANTLRGWAGRDTLNGGGGADSMDGGNGDDDYYVDNIDDLVIERTDGGIDTIYSSINYALTAHTENLILTRTASKGTGNALANTLVGNSSNNILNGGAAADRMQGGNGNDYYYVDDQNDVVLETSTGGTSDRIVTGVSYVLSSHVESMTSIGSSAIDLTGNDLGNALVGNAAGNVIKGLSGNDVVNGAAGNDLLYGGSGNDVFIFNSALSSSANKDRIGDFDGRYDTIKLENAIFKALKSTGTLSSAFFTIGSSAKDSNDYIGYNKTTGDVWYDSNGSRAGGQVTFANIGANKVLSNSDFVVF</sequence>
<dbReference type="InterPro" id="IPR011050">
    <property type="entry name" value="Pectin_lyase_fold/virulence"/>
</dbReference>
<keyword evidence="6" id="KW-0677">Repeat</keyword>
<dbReference type="EMBL" id="WURB01000005">
    <property type="protein sequence ID" value="MXQ11758.1"/>
    <property type="molecule type" value="Genomic_DNA"/>
</dbReference>
<dbReference type="InterPro" id="IPR011049">
    <property type="entry name" value="Serralysin-like_metalloprot_C"/>
</dbReference>
<reference evidence="10 11" key="2">
    <citation type="submission" date="2020-01" db="EMBL/GenBank/DDBJ databases">
        <title>Microvirga sp. nov., an arsenate reduction bacterium isolated from Tibet hotspring sediments.</title>
        <authorList>
            <person name="Xian W.-D."/>
            <person name="Li W.-J."/>
        </authorList>
    </citation>
    <scope>NUCLEOTIDE SEQUENCE [LARGE SCALE GENOMIC DNA]</scope>
    <source>
        <strain evidence="10 11">KCTC 23863</strain>
    </source>
</reference>
<evidence type="ECO:0000256" key="1">
    <source>
        <dbReference type="ARBA" id="ARBA00002822"/>
    </source>
</evidence>
<evidence type="ECO:0000256" key="5">
    <source>
        <dbReference type="ARBA" id="ARBA00022656"/>
    </source>
</evidence>
<reference evidence="10 11" key="1">
    <citation type="submission" date="2019-12" db="EMBL/GenBank/DDBJ databases">
        <authorList>
            <person name="Yuan C.-G."/>
        </authorList>
    </citation>
    <scope>NUCLEOTIDE SEQUENCE [LARGE SCALE GENOMIC DNA]</scope>
    <source>
        <strain evidence="10 11">KCTC 23863</strain>
    </source>
</reference>
<dbReference type="OrthoDB" id="8010440at2"/>
<organism evidence="10 11">
    <name type="scientific">Microvirga makkahensis</name>
    <dbReference type="NCBI Taxonomy" id="1128670"/>
    <lineage>
        <taxon>Bacteria</taxon>
        <taxon>Pseudomonadati</taxon>
        <taxon>Pseudomonadota</taxon>
        <taxon>Alphaproteobacteria</taxon>
        <taxon>Hyphomicrobiales</taxon>
        <taxon>Methylobacteriaceae</taxon>
        <taxon>Microvirga</taxon>
    </lineage>
</organism>
<dbReference type="InterPro" id="IPR003995">
    <property type="entry name" value="RTX_toxin_determinant-A"/>
</dbReference>
<dbReference type="PRINTS" id="PR01488">
    <property type="entry name" value="RTXTOXINA"/>
</dbReference>
<dbReference type="RefSeq" id="WP_160884332.1">
    <property type="nucleotide sequence ID" value="NZ_WURB01000005.1"/>
</dbReference>
<evidence type="ECO:0000256" key="4">
    <source>
        <dbReference type="ARBA" id="ARBA00022525"/>
    </source>
</evidence>
<dbReference type="GO" id="GO:0090729">
    <property type="term" value="F:toxin activity"/>
    <property type="evidence" value="ECO:0007669"/>
    <property type="project" value="UniProtKB-KW"/>
</dbReference>
<dbReference type="SUPFAM" id="SSF51126">
    <property type="entry name" value="Pectin lyase-like"/>
    <property type="match status" value="2"/>
</dbReference>
<dbReference type="InterPro" id="IPR039448">
    <property type="entry name" value="Beta_helix"/>
</dbReference>
<dbReference type="PROSITE" id="PS00330">
    <property type="entry name" value="HEMOLYSIN_CALCIUM"/>
    <property type="match status" value="1"/>
</dbReference>
<keyword evidence="4" id="KW-0964">Secreted</keyword>
<dbReference type="SUPFAM" id="SSF51120">
    <property type="entry name" value="beta-Roll"/>
    <property type="match status" value="3"/>
</dbReference>
<dbReference type="Gene3D" id="2.150.10.10">
    <property type="entry name" value="Serralysin-like metalloprotease, C-terminal"/>
    <property type="match status" value="3"/>
</dbReference>
<keyword evidence="11" id="KW-1185">Reference proteome</keyword>
<dbReference type="AlphaFoldDB" id="A0A7X3MRK5"/>
<comment type="caution">
    <text evidence="10">The sequence shown here is derived from an EMBL/GenBank/DDBJ whole genome shotgun (WGS) entry which is preliminary data.</text>
</comment>
<evidence type="ECO:0000313" key="11">
    <source>
        <dbReference type="Proteomes" id="UP000436483"/>
    </source>
</evidence>
<dbReference type="SMART" id="SM00710">
    <property type="entry name" value="PbH1"/>
    <property type="match status" value="8"/>
</dbReference>
<dbReference type="InterPro" id="IPR001343">
    <property type="entry name" value="Hemolysn_Ca-bd"/>
</dbReference>
<evidence type="ECO:0000256" key="2">
    <source>
        <dbReference type="ARBA" id="ARBA00004370"/>
    </source>
</evidence>
<evidence type="ECO:0000256" key="7">
    <source>
        <dbReference type="ARBA" id="ARBA00023026"/>
    </source>
</evidence>
<evidence type="ECO:0000256" key="8">
    <source>
        <dbReference type="ARBA" id="ARBA00023136"/>
    </source>
</evidence>
<dbReference type="GO" id="GO:0005509">
    <property type="term" value="F:calcium ion binding"/>
    <property type="evidence" value="ECO:0007669"/>
    <property type="project" value="InterPro"/>
</dbReference>
<feature type="domain" description="Right handed beta helix" evidence="9">
    <location>
        <begin position="100"/>
        <end position="234"/>
    </location>
</feature>
<dbReference type="InterPro" id="IPR050557">
    <property type="entry name" value="RTX_toxin/Mannuronan_C5-epim"/>
</dbReference>
<proteinExistence type="predicted"/>
<protein>
    <recommendedName>
        <fullName evidence="9">Right handed beta helix domain-containing protein</fullName>
    </recommendedName>
</protein>
<evidence type="ECO:0000313" key="10">
    <source>
        <dbReference type="EMBL" id="MXQ11758.1"/>
    </source>
</evidence>